<dbReference type="RefSeq" id="WP_135306978.1">
    <property type="nucleotide sequence ID" value="NZ_QUZT01000002.1"/>
</dbReference>
<reference evidence="3 4" key="1">
    <citation type="journal article" date="2019" name="Syst. Appl. Microbiol.">
        <title>New species of pathogenic Pseudomonas isolated from citrus in Tunisia: Proposal of Pseudomonas kairouanensis sp. nov. and Pseudomonas nabeulensis sp. nov.</title>
        <authorList>
            <person name="Oueslati M."/>
            <person name="Mulet M."/>
            <person name="Gomila M."/>
            <person name="Berge O."/>
            <person name="Hajlaoui M.R."/>
            <person name="Lalucat J."/>
            <person name="Sadfi-Zouaoui N."/>
            <person name="Garcia-Valdes E."/>
        </authorList>
    </citation>
    <scope>NUCLEOTIDE SEQUENCE [LARGE SCALE GENOMIC DNA]</scope>
    <source>
        <strain evidence="3 4">E10B</strain>
    </source>
</reference>
<evidence type="ECO:0000313" key="4">
    <source>
        <dbReference type="Proteomes" id="UP000297734"/>
    </source>
</evidence>
<keyword evidence="2" id="KW-0812">Transmembrane</keyword>
<protein>
    <submittedName>
        <fullName evidence="3">Uncharacterized protein</fullName>
    </submittedName>
</protein>
<evidence type="ECO:0000256" key="2">
    <source>
        <dbReference type="SAM" id="Phobius"/>
    </source>
</evidence>
<dbReference type="EMBL" id="QUZT01000002">
    <property type="protein sequence ID" value="TFY95746.1"/>
    <property type="molecule type" value="Genomic_DNA"/>
</dbReference>
<organism evidence="3 4">
    <name type="scientific">Pseudomonas nabeulensis</name>
    <dbReference type="NCBI Taxonomy" id="2293833"/>
    <lineage>
        <taxon>Bacteria</taxon>
        <taxon>Pseudomonadati</taxon>
        <taxon>Pseudomonadota</taxon>
        <taxon>Gammaproteobacteria</taxon>
        <taxon>Pseudomonadales</taxon>
        <taxon>Pseudomonadaceae</taxon>
        <taxon>Pseudomonas</taxon>
    </lineage>
</organism>
<gene>
    <name evidence="3" type="ORF">DYL61_01890</name>
</gene>
<comment type="caution">
    <text evidence="3">The sequence shown here is derived from an EMBL/GenBank/DDBJ whole genome shotgun (WGS) entry which is preliminary data.</text>
</comment>
<feature type="region of interest" description="Disordered" evidence="1">
    <location>
        <begin position="148"/>
        <end position="170"/>
    </location>
</feature>
<feature type="transmembrane region" description="Helical" evidence="2">
    <location>
        <begin position="17"/>
        <end position="34"/>
    </location>
</feature>
<dbReference type="OrthoDB" id="7022725at2"/>
<dbReference type="AlphaFoldDB" id="A0A4Z0B9Q1"/>
<dbReference type="Proteomes" id="UP000297734">
    <property type="component" value="Unassembled WGS sequence"/>
</dbReference>
<sequence>MSAPVVDFQHPSPTRRSWVAVFWLLAALLLFNTWEDWQRLQYQQQLTDEREQHFIQLTRQQEQLIQAAIRLSPVQKQQLAVFAQQSATPFALLDALGQAWSHDVAITRLDVTTQTQLLTLDLEVRALPDAFRFVERLKALPELRVTLQQSARKPNDPQRPMLVKLSLAKR</sequence>
<evidence type="ECO:0000256" key="1">
    <source>
        <dbReference type="SAM" id="MobiDB-lite"/>
    </source>
</evidence>
<name>A0A4Z0B9Q1_9PSED</name>
<evidence type="ECO:0000313" key="3">
    <source>
        <dbReference type="EMBL" id="TFY95746.1"/>
    </source>
</evidence>
<keyword evidence="2" id="KW-1133">Transmembrane helix</keyword>
<keyword evidence="4" id="KW-1185">Reference proteome</keyword>
<accession>A0A4Z0B9Q1</accession>
<keyword evidence="2" id="KW-0472">Membrane</keyword>
<proteinExistence type="predicted"/>